<organism evidence="2 3">
    <name type="scientific">Candidatus Falkowbacteria bacterium RIFOXYA2_FULL_47_19</name>
    <dbReference type="NCBI Taxonomy" id="1797994"/>
    <lineage>
        <taxon>Bacteria</taxon>
        <taxon>Candidatus Falkowiibacteriota</taxon>
    </lineage>
</organism>
<evidence type="ECO:0000256" key="1">
    <source>
        <dbReference type="SAM" id="Coils"/>
    </source>
</evidence>
<feature type="coiled-coil region" evidence="1">
    <location>
        <begin position="9"/>
        <end position="36"/>
    </location>
</feature>
<proteinExistence type="predicted"/>
<dbReference type="AlphaFoldDB" id="A0A1F5SNX8"/>
<protein>
    <submittedName>
        <fullName evidence="2">Uncharacterized protein</fullName>
    </submittedName>
</protein>
<sequence>MNKIIYTFKQSLEDDKRKYEERLAKEKRDNEQAIKDSKDHDFFKNNVQNSELMSKGGGLFNVEPGQIGKVLINDKDKTIKIEIKQTARKCIREGGAIYQIPLYSTGHLLCENAEYEIIESEYGNAVFMSDDKNNPGQVKPYGNEFTLHKDDKNLARLSLTIINNLQGIKIVCDRISVIDYKDIKVDDMEKHREIVIGCSYSKFFSIQYE</sequence>
<dbReference type="STRING" id="1797994.A2227_06665"/>
<reference evidence="2 3" key="1">
    <citation type="journal article" date="2016" name="Nat. Commun.">
        <title>Thousands of microbial genomes shed light on interconnected biogeochemical processes in an aquifer system.</title>
        <authorList>
            <person name="Anantharaman K."/>
            <person name="Brown C.T."/>
            <person name="Hug L.A."/>
            <person name="Sharon I."/>
            <person name="Castelle C.J."/>
            <person name="Probst A.J."/>
            <person name="Thomas B.C."/>
            <person name="Singh A."/>
            <person name="Wilkins M.J."/>
            <person name="Karaoz U."/>
            <person name="Brodie E.L."/>
            <person name="Williams K.H."/>
            <person name="Hubbard S.S."/>
            <person name="Banfield J.F."/>
        </authorList>
    </citation>
    <scope>NUCLEOTIDE SEQUENCE [LARGE SCALE GENOMIC DNA]</scope>
</reference>
<gene>
    <name evidence="2" type="ORF">A2227_06665</name>
</gene>
<dbReference type="Proteomes" id="UP000178367">
    <property type="component" value="Unassembled WGS sequence"/>
</dbReference>
<evidence type="ECO:0000313" key="2">
    <source>
        <dbReference type="EMBL" id="OGF28153.1"/>
    </source>
</evidence>
<comment type="caution">
    <text evidence="2">The sequence shown here is derived from an EMBL/GenBank/DDBJ whole genome shotgun (WGS) entry which is preliminary data.</text>
</comment>
<dbReference type="EMBL" id="MFGB01000002">
    <property type="protein sequence ID" value="OGF28153.1"/>
    <property type="molecule type" value="Genomic_DNA"/>
</dbReference>
<accession>A0A1F5SNX8</accession>
<name>A0A1F5SNX8_9BACT</name>
<keyword evidence="1" id="KW-0175">Coiled coil</keyword>
<evidence type="ECO:0000313" key="3">
    <source>
        <dbReference type="Proteomes" id="UP000178367"/>
    </source>
</evidence>